<comment type="caution">
    <text evidence="2">The sequence shown here is derived from an EMBL/GenBank/DDBJ whole genome shotgun (WGS) entry which is preliminary data.</text>
</comment>
<protein>
    <submittedName>
        <fullName evidence="2">Uncharacterized protein</fullName>
    </submittedName>
</protein>
<accession>A0A4Y4D2Z8</accession>
<feature type="compositionally biased region" description="Polar residues" evidence="1">
    <location>
        <begin position="58"/>
        <end position="67"/>
    </location>
</feature>
<evidence type="ECO:0000256" key="1">
    <source>
        <dbReference type="SAM" id="MobiDB-lite"/>
    </source>
</evidence>
<evidence type="ECO:0000313" key="3">
    <source>
        <dbReference type="Proteomes" id="UP000315730"/>
    </source>
</evidence>
<organism evidence="2 3">
    <name type="scientific">Kocuria varians</name>
    <name type="common">Micrococcus varians</name>
    <dbReference type="NCBI Taxonomy" id="1272"/>
    <lineage>
        <taxon>Bacteria</taxon>
        <taxon>Bacillati</taxon>
        <taxon>Actinomycetota</taxon>
        <taxon>Actinomycetes</taxon>
        <taxon>Micrococcales</taxon>
        <taxon>Micrococcaceae</taxon>
        <taxon>Kocuria</taxon>
    </lineage>
</organism>
<dbReference type="AlphaFoldDB" id="A0A4Y4D2Z8"/>
<sequence>MRQRDRDTASGQNGVAALKKRAEDLCRLRVTRHDIPHVKRQGGLLVPPHHKARPMTWPASSMATCDH</sequence>
<name>A0A4Y4D2Z8_KOCVA</name>
<dbReference type="EMBL" id="BJNW01000014">
    <property type="protein sequence ID" value="GEC99568.1"/>
    <property type="molecule type" value="Genomic_DNA"/>
</dbReference>
<keyword evidence="3" id="KW-1185">Reference proteome</keyword>
<reference evidence="2 3" key="1">
    <citation type="submission" date="2019-06" db="EMBL/GenBank/DDBJ databases">
        <title>Whole genome shotgun sequence of Kocuria varians NBRC 15358.</title>
        <authorList>
            <person name="Hosoyama A."/>
            <person name="Uohara A."/>
            <person name="Ohji S."/>
            <person name="Ichikawa N."/>
        </authorList>
    </citation>
    <scope>NUCLEOTIDE SEQUENCE [LARGE SCALE GENOMIC DNA]</scope>
    <source>
        <strain evidence="2 3">NBRC 15358</strain>
    </source>
</reference>
<gene>
    <name evidence="2" type="ORF">KVA01_17230</name>
</gene>
<dbReference type="Proteomes" id="UP000315730">
    <property type="component" value="Unassembled WGS sequence"/>
</dbReference>
<evidence type="ECO:0000313" key="2">
    <source>
        <dbReference type="EMBL" id="GEC99568.1"/>
    </source>
</evidence>
<feature type="region of interest" description="Disordered" evidence="1">
    <location>
        <begin position="39"/>
        <end position="67"/>
    </location>
</feature>
<proteinExistence type="predicted"/>